<feature type="compositionally biased region" description="Polar residues" evidence="1">
    <location>
        <begin position="476"/>
        <end position="488"/>
    </location>
</feature>
<feature type="region of interest" description="Disordered" evidence="1">
    <location>
        <begin position="464"/>
        <end position="488"/>
    </location>
</feature>
<comment type="caution">
    <text evidence="2">The sequence shown here is derived from an EMBL/GenBank/DDBJ whole genome shotgun (WGS) entry which is preliminary data.</text>
</comment>
<dbReference type="Pfam" id="PF15279">
    <property type="entry name" value="SOBP"/>
    <property type="match status" value="1"/>
</dbReference>
<accession>A0AA88HYW3</accession>
<feature type="compositionally biased region" description="Basic residues" evidence="1">
    <location>
        <begin position="289"/>
        <end position="301"/>
    </location>
</feature>
<gene>
    <name evidence="2" type="ORF">QYM36_006979</name>
</gene>
<evidence type="ECO:0008006" key="4">
    <source>
        <dbReference type="Google" id="ProtNLM"/>
    </source>
</evidence>
<feature type="region of interest" description="Disordered" evidence="1">
    <location>
        <begin position="1"/>
        <end position="40"/>
    </location>
</feature>
<protein>
    <recommendedName>
        <fullName evidence="4">Sine oculis-binding protein</fullName>
    </recommendedName>
</protein>
<evidence type="ECO:0000313" key="3">
    <source>
        <dbReference type="Proteomes" id="UP001187531"/>
    </source>
</evidence>
<dbReference type="AlphaFoldDB" id="A0AA88HYW3"/>
<dbReference type="Proteomes" id="UP001187531">
    <property type="component" value="Unassembled WGS sequence"/>
</dbReference>
<dbReference type="EMBL" id="JAVRJZ010000011">
    <property type="protein sequence ID" value="KAK2716679.1"/>
    <property type="molecule type" value="Genomic_DNA"/>
</dbReference>
<feature type="region of interest" description="Disordered" evidence="1">
    <location>
        <begin position="284"/>
        <end position="309"/>
    </location>
</feature>
<evidence type="ECO:0000256" key="1">
    <source>
        <dbReference type="SAM" id="MobiDB-lite"/>
    </source>
</evidence>
<keyword evidence="3" id="KW-1185">Reference proteome</keyword>
<feature type="compositionally biased region" description="Basic residues" evidence="1">
    <location>
        <begin position="1"/>
        <end position="19"/>
    </location>
</feature>
<sequence length="488" mass="55349">MSTGISRKKMATRLTRSRSRLSLSGRKEFHQSDSDSDNLESEMKALGVRMKEYAERTGCLPRAATPEENMNSLADGEQSGEGTCFWCFKLGPKAYSQKNPSTNDKHTFCCELCFSQWRRATFKKGKICDWCKHVRNTVNYTDQLDGEHALQFCSDKCLNSYKMSVFCKETQAHLQLLQCMNGSESKAKSNHLSAKEVKKLPRADIDLITPELWMRNCKDPSPDTKDDDEGEEENVIIKEEIFESDEEVEETPIPKRVKVQENEPTCKMTKMLLKRAEMPLKLRQDLKKTPGKTSRKHRKETKRLDKSSIPPLYPIVPGFMPNISALMQQSVHNHQLPWATPTYIRPAINPDFDEESANVNHTRQGHSPPVKYDKGLSPVLQESLPLGLTIERVEKPRNPSTPSGSEFSQTSYSHQAVQTVPTESLQDNDFFKALLSFSTVLMPFPVVIPVPVPIPLPIDVFPVPETNSKNDRNKANTETLDLSTKKNM</sequence>
<dbReference type="PANTHER" id="PTHR23186:SF4">
    <property type="entry name" value="GH22790P"/>
    <property type="match status" value="1"/>
</dbReference>
<dbReference type="GO" id="GO:0048513">
    <property type="term" value="P:animal organ development"/>
    <property type="evidence" value="ECO:0007669"/>
    <property type="project" value="TreeGrafter"/>
</dbReference>
<reference evidence="2" key="1">
    <citation type="submission" date="2023-07" db="EMBL/GenBank/DDBJ databases">
        <title>Chromosome-level genome assembly of Artemia franciscana.</title>
        <authorList>
            <person name="Jo E."/>
        </authorList>
    </citation>
    <scope>NUCLEOTIDE SEQUENCE</scope>
    <source>
        <tissue evidence="2">Whole body</tissue>
    </source>
</reference>
<dbReference type="InterPro" id="IPR026092">
    <property type="entry name" value="RAI2/SOBP"/>
</dbReference>
<evidence type="ECO:0000313" key="2">
    <source>
        <dbReference type="EMBL" id="KAK2716679.1"/>
    </source>
</evidence>
<dbReference type="GO" id="GO:0005634">
    <property type="term" value="C:nucleus"/>
    <property type="evidence" value="ECO:0007669"/>
    <property type="project" value="TreeGrafter"/>
</dbReference>
<name>A0AA88HYW3_ARTSF</name>
<proteinExistence type="predicted"/>
<dbReference type="PANTHER" id="PTHR23186">
    <property type="entry name" value="RETINOIC ACID-INDUCED PROTEIN 2"/>
    <property type="match status" value="1"/>
</dbReference>
<organism evidence="2 3">
    <name type="scientific">Artemia franciscana</name>
    <name type="common">Brine shrimp</name>
    <name type="synonym">Artemia sanfranciscana</name>
    <dbReference type="NCBI Taxonomy" id="6661"/>
    <lineage>
        <taxon>Eukaryota</taxon>
        <taxon>Metazoa</taxon>
        <taxon>Ecdysozoa</taxon>
        <taxon>Arthropoda</taxon>
        <taxon>Crustacea</taxon>
        <taxon>Branchiopoda</taxon>
        <taxon>Anostraca</taxon>
        <taxon>Artemiidae</taxon>
        <taxon>Artemia</taxon>
    </lineage>
</organism>